<feature type="transmembrane region" description="Helical" evidence="1">
    <location>
        <begin position="12"/>
        <end position="28"/>
    </location>
</feature>
<dbReference type="GO" id="GO:0005975">
    <property type="term" value="P:carbohydrate metabolic process"/>
    <property type="evidence" value="ECO:0007669"/>
    <property type="project" value="InterPro"/>
</dbReference>
<evidence type="ECO:0000256" key="1">
    <source>
        <dbReference type="SAM" id="Phobius"/>
    </source>
</evidence>
<dbReference type="PANTHER" id="PTHR10587">
    <property type="entry name" value="GLYCOSYL TRANSFERASE-RELATED"/>
    <property type="match status" value="1"/>
</dbReference>
<evidence type="ECO:0000259" key="2">
    <source>
        <dbReference type="PROSITE" id="PS51677"/>
    </source>
</evidence>
<dbReference type="Pfam" id="PF01522">
    <property type="entry name" value="Polysacc_deac_1"/>
    <property type="match status" value="1"/>
</dbReference>
<name>A0A6P1VUA1_9BACT</name>
<dbReference type="GO" id="GO:0016810">
    <property type="term" value="F:hydrolase activity, acting on carbon-nitrogen (but not peptide) bonds"/>
    <property type="evidence" value="ECO:0007669"/>
    <property type="project" value="InterPro"/>
</dbReference>
<gene>
    <name evidence="3" type="ORF">GJR95_10020</name>
</gene>
<keyword evidence="1" id="KW-1133">Transmembrane helix</keyword>
<dbReference type="PANTHER" id="PTHR10587:SF125">
    <property type="entry name" value="POLYSACCHARIDE DEACETYLASE YHEN-RELATED"/>
    <property type="match status" value="1"/>
</dbReference>
<keyword evidence="4" id="KW-1185">Reference proteome</keyword>
<dbReference type="RefSeq" id="WP_162385738.1">
    <property type="nucleotide sequence ID" value="NZ_CP045997.1"/>
</dbReference>
<dbReference type="InterPro" id="IPR011330">
    <property type="entry name" value="Glyco_hydro/deAcase_b/a-brl"/>
</dbReference>
<dbReference type="SUPFAM" id="SSF88713">
    <property type="entry name" value="Glycoside hydrolase/deacetylase"/>
    <property type="match status" value="1"/>
</dbReference>
<reference evidence="3 4" key="1">
    <citation type="submission" date="2019-11" db="EMBL/GenBank/DDBJ databases">
        <title>Spirosoma endbachense sp. nov., isolated from a natural salt meadow.</title>
        <authorList>
            <person name="Rojas J."/>
            <person name="Ambika Manirajan B."/>
            <person name="Ratering S."/>
            <person name="Suarez C."/>
            <person name="Geissler-Plaum R."/>
            <person name="Schnell S."/>
        </authorList>
    </citation>
    <scope>NUCLEOTIDE SEQUENCE [LARGE SCALE GENOMIC DNA]</scope>
    <source>
        <strain evidence="3 4">I-24</strain>
    </source>
</reference>
<dbReference type="AlphaFoldDB" id="A0A6P1VUA1"/>
<organism evidence="3 4">
    <name type="scientific">Spirosoma endbachense</name>
    <dbReference type="NCBI Taxonomy" id="2666025"/>
    <lineage>
        <taxon>Bacteria</taxon>
        <taxon>Pseudomonadati</taxon>
        <taxon>Bacteroidota</taxon>
        <taxon>Cytophagia</taxon>
        <taxon>Cytophagales</taxon>
        <taxon>Cytophagaceae</taxon>
        <taxon>Spirosoma</taxon>
    </lineage>
</organism>
<dbReference type="EMBL" id="CP045997">
    <property type="protein sequence ID" value="QHV95327.1"/>
    <property type="molecule type" value="Genomic_DNA"/>
</dbReference>
<dbReference type="InterPro" id="IPR002509">
    <property type="entry name" value="NODB_dom"/>
</dbReference>
<dbReference type="KEGG" id="senf:GJR95_10020"/>
<dbReference type="PROSITE" id="PS51677">
    <property type="entry name" value="NODB"/>
    <property type="match status" value="1"/>
</dbReference>
<protein>
    <submittedName>
        <fullName evidence="3">Polysaccharide deacetylase family protein</fullName>
    </submittedName>
</protein>
<evidence type="ECO:0000313" key="3">
    <source>
        <dbReference type="EMBL" id="QHV95327.1"/>
    </source>
</evidence>
<proteinExistence type="predicted"/>
<keyword evidence="1" id="KW-0812">Transmembrane</keyword>
<accession>A0A6P1VUA1</accession>
<dbReference type="Proteomes" id="UP000464577">
    <property type="component" value="Chromosome"/>
</dbReference>
<dbReference type="Gene3D" id="3.20.20.370">
    <property type="entry name" value="Glycoside hydrolase/deacetylase"/>
    <property type="match status" value="1"/>
</dbReference>
<dbReference type="InterPro" id="IPR050248">
    <property type="entry name" value="Polysacc_deacetylase_ArnD"/>
</dbReference>
<feature type="domain" description="NodB homology" evidence="2">
    <location>
        <begin position="50"/>
        <end position="231"/>
    </location>
</feature>
<keyword evidence="1" id="KW-0472">Membrane</keyword>
<sequence length="241" mass="27472">MANPRLATRPSGLLTVVVTSLALVGFYLEINSRTFQLFGNLIYRVETDVKVVALTFDDGPTQYTGELVDLLQQQGVKATFFLIGSNLQKNPAYGSRLAEAGHEIGNHTFSHTRMILKTYATIEQEIEKTDSIIRAITGQREILFRPPYCKKFIGLPYYLREHNRKTITWDVEPESYADVRQSSKRIMQHVVDRTKPGSIILLHCMGTDDWKSRQSLRGLIVGLKKAGYQFVTVSELLRYRK</sequence>
<evidence type="ECO:0000313" key="4">
    <source>
        <dbReference type="Proteomes" id="UP000464577"/>
    </source>
</evidence>